<sequence>MSKKARVPETTSESKFPEHEGFESEGSESEDYTSFNNSHTSKGTSASQKTFTSFSKKQMFSLKHYEIFNDINKNIGSRNPKKYNEEDFDPAPLNNIIEDISALKTAANTAYRSYRNALRNGLEKVAERFIEDFKTFISKCLLKMIEEILDDEKGLVKITDLDRLTLDYDIYDAGDVLNLNNTGFKVLLKKKLDNKGRSK</sequence>
<feature type="compositionally biased region" description="Polar residues" evidence="1">
    <location>
        <begin position="32"/>
        <end position="48"/>
    </location>
</feature>
<evidence type="ECO:0000256" key="1">
    <source>
        <dbReference type="SAM" id="MobiDB-lite"/>
    </source>
</evidence>
<accession>A0ABN7V3C4</accession>
<protein>
    <submittedName>
        <fullName evidence="2">33870_t:CDS:1</fullName>
    </submittedName>
</protein>
<keyword evidence="3" id="KW-1185">Reference proteome</keyword>
<evidence type="ECO:0000313" key="2">
    <source>
        <dbReference type="EMBL" id="CAG8725223.1"/>
    </source>
</evidence>
<gene>
    <name evidence="2" type="ORF">GMARGA_LOCUS13874</name>
</gene>
<evidence type="ECO:0000313" key="3">
    <source>
        <dbReference type="Proteomes" id="UP000789901"/>
    </source>
</evidence>
<proteinExistence type="predicted"/>
<reference evidence="2 3" key="1">
    <citation type="submission" date="2021-06" db="EMBL/GenBank/DDBJ databases">
        <authorList>
            <person name="Kallberg Y."/>
            <person name="Tangrot J."/>
            <person name="Rosling A."/>
        </authorList>
    </citation>
    <scope>NUCLEOTIDE SEQUENCE [LARGE SCALE GENOMIC DNA]</scope>
    <source>
        <strain evidence="2 3">120-4 pot B 10/14</strain>
    </source>
</reference>
<name>A0ABN7V3C4_GIGMA</name>
<dbReference type="EMBL" id="CAJVQB010008973">
    <property type="protein sequence ID" value="CAG8725223.1"/>
    <property type="molecule type" value="Genomic_DNA"/>
</dbReference>
<comment type="caution">
    <text evidence="2">The sequence shown here is derived from an EMBL/GenBank/DDBJ whole genome shotgun (WGS) entry which is preliminary data.</text>
</comment>
<dbReference type="Proteomes" id="UP000789901">
    <property type="component" value="Unassembled WGS sequence"/>
</dbReference>
<organism evidence="2 3">
    <name type="scientific">Gigaspora margarita</name>
    <dbReference type="NCBI Taxonomy" id="4874"/>
    <lineage>
        <taxon>Eukaryota</taxon>
        <taxon>Fungi</taxon>
        <taxon>Fungi incertae sedis</taxon>
        <taxon>Mucoromycota</taxon>
        <taxon>Glomeromycotina</taxon>
        <taxon>Glomeromycetes</taxon>
        <taxon>Diversisporales</taxon>
        <taxon>Gigasporaceae</taxon>
        <taxon>Gigaspora</taxon>
    </lineage>
</organism>
<feature type="region of interest" description="Disordered" evidence="1">
    <location>
        <begin position="1"/>
        <end position="48"/>
    </location>
</feature>